<dbReference type="PANTHER" id="PTHR43559:SF1">
    <property type="entry name" value="HYDROLASE"/>
    <property type="match status" value="1"/>
</dbReference>
<reference evidence="2 3" key="1">
    <citation type="submission" date="2024-08" db="EMBL/GenBank/DDBJ databases">
        <title>Genome mining of Saccharopolyspora cebuensis PGLac3 from Nigerian medicinal plant.</title>
        <authorList>
            <person name="Ezeobiora C.E."/>
            <person name="Igbokwe N.H."/>
            <person name="Amin D.H."/>
            <person name="Mendie U.E."/>
        </authorList>
    </citation>
    <scope>NUCLEOTIDE SEQUENCE [LARGE SCALE GENOMIC DNA]</scope>
    <source>
        <strain evidence="2 3">PGLac3</strain>
    </source>
</reference>
<name>A0ABV4CVI5_9PSEU</name>
<sequence length="217" mass="23351">MEPTGIGEAEPSRRLLTPHDHVLLLVDHQSTMGAAVGSQPVERLAEATTGLARTAALFGIPAIITSALPLGSGGELVRGLREAFPDTERWIERTALNPWQDDPVRRRIERSGKPKVVAAGVWTEVGVLMPALCAVESGYDAYAITDASGGANPETHDRAVQRMVQAGVQPMTWLQYLLELQRDWTRSDTATAAGDIIRDHAGACGLAAEDLARLLDR</sequence>
<dbReference type="InterPro" id="IPR000868">
    <property type="entry name" value="Isochorismatase-like_dom"/>
</dbReference>
<evidence type="ECO:0000313" key="3">
    <source>
        <dbReference type="Proteomes" id="UP001564626"/>
    </source>
</evidence>
<evidence type="ECO:0000259" key="1">
    <source>
        <dbReference type="Pfam" id="PF00857"/>
    </source>
</evidence>
<dbReference type="InterPro" id="IPR036380">
    <property type="entry name" value="Isochorismatase-like_sf"/>
</dbReference>
<dbReference type="Gene3D" id="3.40.50.850">
    <property type="entry name" value="Isochorismatase-like"/>
    <property type="match status" value="1"/>
</dbReference>
<protein>
    <submittedName>
        <fullName evidence="2">Isochorismatase family protein</fullName>
    </submittedName>
</protein>
<gene>
    <name evidence="2" type="ORF">AB8O55_28835</name>
</gene>
<organism evidence="2 3">
    <name type="scientific">Saccharopolyspora cebuensis</name>
    <dbReference type="NCBI Taxonomy" id="418759"/>
    <lineage>
        <taxon>Bacteria</taxon>
        <taxon>Bacillati</taxon>
        <taxon>Actinomycetota</taxon>
        <taxon>Actinomycetes</taxon>
        <taxon>Pseudonocardiales</taxon>
        <taxon>Pseudonocardiaceae</taxon>
        <taxon>Saccharopolyspora</taxon>
    </lineage>
</organism>
<accession>A0ABV4CVI5</accession>
<dbReference type="SUPFAM" id="SSF52499">
    <property type="entry name" value="Isochorismatase-like hydrolases"/>
    <property type="match status" value="1"/>
</dbReference>
<dbReference type="Pfam" id="PF00857">
    <property type="entry name" value="Isochorismatase"/>
    <property type="match status" value="1"/>
</dbReference>
<dbReference type="InterPro" id="IPR053152">
    <property type="entry name" value="Hydrolase_YcaC-like"/>
</dbReference>
<dbReference type="PANTHER" id="PTHR43559">
    <property type="entry name" value="HYDROLASE YCAC-RELATED"/>
    <property type="match status" value="1"/>
</dbReference>
<keyword evidence="3" id="KW-1185">Reference proteome</keyword>
<evidence type="ECO:0000313" key="2">
    <source>
        <dbReference type="EMBL" id="MEY8043434.1"/>
    </source>
</evidence>
<dbReference type="Proteomes" id="UP001564626">
    <property type="component" value="Unassembled WGS sequence"/>
</dbReference>
<proteinExistence type="predicted"/>
<comment type="caution">
    <text evidence="2">The sequence shown here is derived from an EMBL/GenBank/DDBJ whole genome shotgun (WGS) entry which is preliminary data.</text>
</comment>
<feature type="domain" description="Isochorismatase-like" evidence="1">
    <location>
        <begin position="22"/>
        <end position="173"/>
    </location>
</feature>
<dbReference type="RefSeq" id="WP_345358989.1">
    <property type="nucleotide sequence ID" value="NZ_BAABII010000004.1"/>
</dbReference>
<dbReference type="EMBL" id="JBGEHV010000095">
    <property type="protein sequence ID" value="MEY8043434.1"/>
    <property type="molecule type" value="Genomic_DNA"/>
</dbReference>